<organism evidence="3 4">
    <name type="scientific">Carpinus fangiana</name>
    <dbReference type="NCBI Taxonomy" id="176857"/>
    <lineage>
        <taxon>Eukaryota</taxon>
        <taxon>Viridiplantae</taxon>
        <taxon>Streptophyta</taxon>
        <taxon>Embryophyta</taxon>
        <taxon>Tracheophyta</taxon>
        <taxon>Spermatophyta</taxon>
        <taxon>Magnoliopsida</taxon>
        <taxon>eudicotyledons</taxon>
        <taxon>Gunneridae</taxon>
        <taxon>Pentapetalae</taxon>
        <taxon>rosids</taxon>
        <taxon>fabids</taxon>
        <taxon>Fagales</taxon>
        <taxon>Betulaceae</taxon>
        <taxon>Carpinus</taxon>
    </lineage>
</organism>
<feature type="region of interest" description="Disordered" evidence="1">
    <location>
        <begin position="901"/>
        <end position="929"/>
    </location>
</feature>
<feature type="compositionally biased region" description="Polar residues" evidence="1">
    <location>
        <begin position="615"/>
        <end position="629"/>
    </location>
</feature>
<dbReference type="SMART" id="SM00456">
    <property type="entry name" value="WW"/>
    <property type="match status" value="2"/>
</dbReference>
<sequence>MGKRKERRLAAQSNAGRRVKLDLFAEPSGDLGGSTEHDEDGVDKDTNNRDGLPNSPTSSGQQPQNPLLLLGQYSDDELDEESNKEHKHATVESSSPKDEVKHLPDEDYKDMEVNVGEDLSEQEREQESIPPDVYQNLEGSDEKDSAPTISGDLHKEVDLTEQNSISGTSDVQVIGDVTLGWKIVMHEESNRYYYWNIETGETSWEEPDVLARVTGLTNGQTIPTVIETTEIAPVGMDEPSIISGAILGGSSAAHPLGGTMGANMIPQGIEVYGHGYQIDDCSEAYKNEAWKDSNWSTDVNSRELTAGSEKHMHDMVATEGHDFGVALSSHLVQQSECLLQRLKSLNGSDSHLQGHDTISKYILEIEIRLSDLKSLSSYGTSLLPFWVHSEKQLKRLESVINDEVSKIAKSAHIDEVEATNVSAFSGKGKLQESMGHEPEANGTETKGVLSTSENPDVPSYVYTSTVVQKVSHNKEPLVNAEHGSSLSSPTRVLRSGAGVGEHVSGAELGDESTHEHKFNAAEDVDMDVDMEVEDTTSSGDTSTLVALNPSDFPSLEHSIQPNLPTDYPSLASEDGFTVPPPPDEEWIPPPPPDNEHIPPPPPDEPPEPSYPPPSYTETGQPLSYTGQYNLSYPDTSFEYHVHSVAQVPSSNLYGHAEGSEVAVPHAPIYYGTDPNTYTHTATVIVNPIQPVAYYELQAGTIPSVPVVSGVESSGFLSESASVSYDSLPAEQVASVNPFGGVGHNSSLNVNVNISAVAGEPDKASVEVPSTSASIQAPATISGKESFSVPPTDPVAAAAVAASSMGTKVQSKVLRSKKRTTAVAPSLRSNKKVSSLVDKWKAAKEELLEDEKEPEDAYEILERKRQREIEEWRSRQIASGEAKDNANFQPLGGDWRERVKRRRAKLANEAAKTPPEAHSDGKQQPDLIELSRDLPSGWQAYWDESSKQVYYGNSGTSETSWTRPMK</sequence>
<feature type="domain" description="WW" evidence="2">
    <location>
        <begin position="931"/>
        <end position="965"/>
    </location>
</feature>
<feature type="compositionally biased region" description="Low complexity" evidence="1">
    <location>
        <begin position="60"/>
        <end position="72"/>
    </location>
</feature>
<dbReference type="AlphaFoldDB" id="A0A5N6L4X7"/>
<feature type="region of interest" description="Disordered" evidence="1">
    <location>
        <begin position="1"/>
        <end position="153"/>
    </location>
</feature>
<feature type="domain" description="WW" evidence="2">
    <location>
        <begin position="175"/>
        <end position="209"/>
    </location>
</feature>
<feature type="region of interest" description="Disordered" evidence="1">
    <location>
        <begin position="475"/>
        <end position="494"/>
    </location>
</feature>
<name>A0A5N6L4X7_9ROSI</name>
<feature type="compositionally biased region" description="Basic and acidic residues" evidence="1">
    <location>
        <begin position="81"/>
        <end position="112"/>
    </location>
</feature>
<dbReference type="Pfam" id="PF00397">
    <property type="entry name" value="WW"/>
    <property type="match status" value="2"/>
</dbReference>
<reference evidence="3 4" key="1">
    <citation type="submission" date="2019-06" db="EMBL/GenBank/DDBJ databases">
        <title>A chromosomal-level reference genome of Carpinus fangiana (Coryloideae, Betulaceae).</title>
        <authorList>
            <person name="Yang X."/>
            <person name="Wang Z."/>
            <person name="Zhang L."/>
            <person name="Hao G."/>
            <person name="Liu J."/>
            <person name="Yang Y."/>
        </authorList>
    </citation>
    <scope>NUCLEOTIDE SEQUENCE [LARGE SCALE GENOMIC DNA]</scope>
    <source>
        <strain evidence="3">Cfa_2016G</strain>
        <tissue evidence="3">Leaf</tissue>
    </source>
</reference>
<dbReference type="InterPro" id="IPR036020">
    <property type="entry name" value="WW_dom_sf"/>
</dbReference>
<dbReference type="OrthoDB" id="2367685at2759"/>
<evidence type="ECO:0000256" key="1">
    <source>
        <dbReference type="SAM" id="MobiDB-lite"/>
    </source>
</evidence>
<dbReference type="InterPro" id="IPR001202">
    <property type="entry name" value="WW_dom"/>
</dbReference>
<dbReference type="PROSITE" id="PS50020">
    <property type="entry name" value="WW_DOMAIN_2"/>
    <property type="match status" value="2"/>
</dbReference>
<feature type="compositionally biased region" description="Polar residues" evidence="1">
    <location>
        <begin position="535"/>
        <end position="545"/>
    </location>
</feature>
<evidence type="ECO:0000313" key="3">
    <source>
        <dbReference type="EMBL" id="KAB8731788.1"/>
    </source>
</evidence>
<dbReference type="PANTHER" id="PTHR47852">
    <property type="entry name" value="OS06G0298400 PROTEIN"/>
    <property type="match status" value="1"/>
</dbReference>
<dbReference type="Gene3D" id="2.20.70.10">
    <property type="match status" value="2"/>
</dbReference>
<feature type="region of interest" description="Disordered" evidence="1">
    <location>
        <begin position="429"/>
        <end position="456"/>
    </location>
</feature>
<dbReference type="PANTHER" id="PTHR47852:SF2">
    <property type="entry name" value="WW DOMAIN-CONTAINING PROTEIN"/>
    <property type="match status" value="1"/>
</dbReference>
<feature type="compositionally biased region" description="Polar residues" evidence="1">
    <location>
        <begin position="442"/>
        <end position="454"/>
    </location>
</feature>
<proteinExistence type="predicted"/>
<evidence type="ECO:0000313" key="4">
    <source>
        <dbReference type="Proteomes" id="UP000327013"/>
    </source>
</evidence>
<dbReference type="EMBL" id="VIBQ01000095">
    <property type="protein sequence ID" value="KAB8731788.1"/>
    <property type="molecule type" value="Genomic_DNA"/>
</dbReference>
<dbReference type="CDD" id="cd00201">
    <property type="entry name" value="WW"/>
    <property type="match status" value="2"/>
</dbReference>
<dbReference type="PROSITE" id="PS01159">
    <property type="entry name" value="WW_DOMAIN_1"/>
    <property type="match status" value="2"/>
</dbReference>
<dbReference type="Proteomes" id="UP000327013">
    <property type="component" value="Unassembled WGS sequence"/>
</dbReference>
<keyword evidence="4" id="KW-1185">Reference proteome</keyword>
<protein>
    <recommendedName>
        <fullName evidence="2">WW domain-containing protein</fullName>
    </recommendedName>
</protein>
<comment type="caution">
    <text evidence="3">The sequence shown here is derived from an EMBL/GenBank/DDBJ whole genome shotgun (WGS) entry which is preliminary data.</text>
</comment>
<accession>A0A5N6L4X7</accession>
<dbReference type="SUPFAM" id="SSF51045">
    <property type="entry name" value="WW domain"/>
    <property type="match status" value="2"/>
</dbReference>
<evidence type="ECO:0000259" key="2">
    <source>
        <dbReference type="PROSITE" id="PS50020"/>
    </source>
</evidence>
<feature type="compositionally biased region" description="Pro residues" evidence="1">
    <location>
        <begin position="587"/>
        <end position="614"/>
    </location>
</feature>
<feature type="region of interest" description="Disordered" evidence="1">
    <location>
        <begin position="532"/>
        <end position="629"/>
    </location>
</feature>
<gene>
    <name evidence="3" type="ORF">FH972_026427</name>
</gene>